<dbReference type="OrthoDB" id="5296792at2"/>
<proteinExistence type="predicted"/>
<name>A0A150WT09_BDEBC</name>
<evidence type="ECO:0000313" key="3">
    <source>
        <dbReference type="Proteomes" id="UP000075320"/>
    </source>
</evidence>
<dbReference type="Proteomes" id="UP000075320">
    <property type="component" value="Unassembled WGS sequence"/>
</dbReference>
<protein>
    <submittedName>
        <fullName evidence="2">Uncharacterized protein</fullName>
    </submittedName>
</protein>
<feature type="transmembrane region" description="Helical" evidence="1">
    <location>
        <begin position="71"/>
        <end position="97"/>
    </location>
</feature>
<keyword evidence="1" id="KW-0812">Transmembrane</keyword>
<comment type="caution">
    <text evidence="2">The sequence shown here is derived from an EMBL/GenBank/DDBJ whole genome shotgun (WGS) entry which is preliminary data.</text>
</comment>
<keyword evidence="1" id="KW-0472">Membrane</keyword>
<sequence length="120" mass="13181">MYQAMGFNFVGDSVNFLCLLFLGYGIATRHWIHILENSVLMTLGYILPLLIRNSIKLTYQEAPSMKSFLQLAAVSSSTTLILGLGCTAASFMTYRLIRQVKTAGRSKITTSSSSDDSLTS</sequence>
<dbReference type="EMBL" id="LUKE01000001">
    <property type="protein sequence ID" value="KYG67419.1"/>
    <property type="molecule type" value="Genomic_DNA"/>
</dbReference>
<gene>
    <name evidence="2" type="ORF">AZI86_00780</name>
</gene>
<evidence type="ECO:0000256" key="1">
    <source>
        <dbReference type="SAM" id="Phobius"/>
    </source>
</evidence>
<feature type="transmembrane region" description="Helical" evidence="1">
    <location>
        <begin position="34"/>
        <end position="51"/>
    </location>
</feature>
<organism evidence="2 3">
    <name type="scientific">Bdellovibrio bacteriovorus</name>
    <dbReference type="NCBI Taxonomy" id="959"/>
    <lineage>
        <taxon>Bacteria</taxon>
        <taxon>Pseudomonadati</taxon>
        <taxon>Bdellovibrionota</taxon>
        <taxon>Bdellovibrionia</taxon>
        <taxon>Bdellovibrionales</taxon>
        <taxon>Pseudobdellovibrionaceae</taxon>
        <taxon>Bdellovibrio</taxon>
    </lineage>
</organism>
<keyword evidence="3" id="KW-1185">Reference proteome</keyword>
<keyword evidence="1" id="KW-1133">Transmembrane helix</keyword>
<feature type="transmembrane region" description="Helical" evidence="1">
    <location>
        <begin position="6"/>
        <end position="27"/>
    </location>
</feature>
<accession>A0A150WT09</accession>
<reference evidence="2 3" key="1">
    <citation type="submission" date="2016-03" db="EMBL/GenBank/DDBJ databases">
        <authorList>
            <person name="Ploux O."/>
        </authorList>
    </citation>
    <scope>NUCLEOTIDE SEQUENCE [LARGE SCALE GENOMIC DNA]</scope>
    <source>
        <strain evidence="2 3">R0</strain>
    </source>
</reference>
<dbReference type="AlphaFoldDB" id="A0A150WT09"/>
<evidence type="ECO:0000313" key="2">
    <source>
        <dbReference type="EMBL" id="KYG67419.1"/>
    </source>
</evidence>